<dbReference type="KEGG" id="pbf:CFX0092_A1823"/>
<feature type="transmembrane region" description="Helical" evidence="1">
    <location>
        <begin position="43"/>
        <end position="67"/>
    </location>
</feature>
<name>A0A160T132_9CHLR</name>
<accession>A0A160T132</accession>
<dbReference type="Pfam" id="PF03729">
    <property type="entry name" value="DUF308"/>
    <property type="match status" value="1"/>
</dbReference>
<keyword evidence="3" id="KW-1185">Reference proteome</keyword>
<feature type="transmembrane region" description="Helical" evidence="1">
    <location>
        <begin position="138"/>
        <end position="156"/>
    </location>
</feature>
<keyword evidence="1" id="KW-0472">Membrane</keyword>
<feature type="transmembrane region" description="Helical" evidence="1">
    <location>
        <begin position="103"/>
        <end position="126"/>
    </location>
</feature>
<feature type="transmembrane region" description="Helical" evidence="1">
    <location>
        <begin position="17"/>
        <end position="37"/>
    </location>
</feature>
<dbReference type="RefSeq" id="WP_095043152.1">
    <property type="nucleotide sequence ID" value="NZ_LN890655.1"/>
</dbReference>
<evidence type="ECO:0000256" key="1">
    <source>
        <dbReference type="SAM" id="Phobius"/>
    </source>
</evidence>
<reference evidence="2" key="1">
    <citation type="submission" date="2016-01" db="EMBL/GenBank/DDBJ databases">
        <authorList>
            <person name="Mcilroy J.S."/>
            <person name="Karst M S."/>
            <person name="Albertsen M."/>
        </authorList>
    </citation>
    <scope>NUCLEOTIDE SEQUENCE</scope>
    <source>
        <strain evidence="2">Cfx-K</strain>
    </source>
</reference>
<dbReference type="Proteomes" id="UP000215027">
    <property type="component" value="Chromosome I"/>
</dbReference>
<evidence type="ECO:0000313" key="3">
    <source>
        <dbReference type="Proteomes" id="UP000215027"/>
    </source>
</evidence>
<protein>
    <submittedName>
        <fullName evidence="2">Uncharacterized protein</fullName>
    </submittedName>
</protein>
<organism evidence="2 3">
    <name type="scientific">Candidatus Promineifilum breve</name>
    <dbReference type="NCBI Taxonomy" id="1806508"/>
    <lineage>
        <taxon>Bacteria</taxon>
        <taxon>Bacillati</taxon>
        <taxon>Chloroflexota</taxon>
        <taxon>Ardenticatenia</taxon>
        <taxon>Candidatus Promineifilales</taxon>
        <taxon>Candidatus Promineifilaceae</taxon>
        <taxon>Candidatus Promineifilum</taxon>
    </lineage>
</organism>
<dbReference type="AlphaFoldDB" id="A0A160T132"/>
<sequence length="194" mass="20686">MATKKSSSKAVSANPNAWIWTLVRGIFALGLGLYLLLDAQTAPIFVAYALAIYLTVAGAIQTFMSLLNRGTPGSTTDRVRGLVGLIGGGALLLLAYFDVLSISAAYTLLAVLLIAYGALGLFEMLFARGNERFQIMPLIINLLLAALGVLVFYFRARELGDLRVWAGAVLALIGLGLIAFGYMVQKRNPTAGVE</sequence>
<gene>
    <name evidence="2" type="ORF">CFX0092_A1823</name>
</gene>
<keyword evidence="1" id="KW-0812">Transmembrane</keyword>
<feature type="transmembrane region" description="Helical" evidence="1">
    <location>
        <begin position="79"/>
        <end position="97"/>
    </location>
</feature>
<dbReference type="InterPro" id="IPR005325">
    <property type="entry name" value="DUF308_memb"/>
</dbReference>
<keyword evidence="1" id="KW-1133">Transmembrane helix</keyword>
<evidence type="ECO:0000313" key="2">
    <source>
        <dbReference type="EMBL" id="CUS03701.2"/>
    </source>
</evidence>
<dbReference type="EMBL" id="LN890655">
    <property type="protein sequence ID" value="CUS03701.2"/>
    <property type="molecule type" value="Genomic_DNA"/>
</dbReference>
<proteinExistence type="predicted"/>
<feature type="transmembrane region" description="Helical" evidence="1">
    <location>
        <begin position="162"/>
        <end position="184"/>
    </location>
</feature>